<accession>A0ABQ0MD96</accession>
<protein>
    <submittedName>
        <fullName evidence="2">Uncharacterized protein</fullName>
    </submittedName>
</protein>
<sequence>MNFEHAGRAERMTQFTDSAHASPPFEWNVDDEVGFVAARTAGGDQLIVLRHTGVGTDEYSWIVRRRRGEAQNPLSPVFRVQPVLVDLAR</sequence>
<proteinExistence type="predicted"/>
<dbReference type="Proteomes" id="UP000815677">
    <property type="component" value="Unassembled WGS sequence"/>
</dbReference>
<organism evidence="2 3">
    <name type="scientific">Mycena chlorophos</name>
    <name type="common">Agaric fungus</name>
    <name type="synonym">Agaricus chlorophos</name>
    <dbReference type="NCBI Taxonomy" id="658473"/>
    <lineage>
        <taxon>Eukaryota</taxon>
        <taxon>Fungi</taxon>
        <taxon>Dikarya</taxon>
        <taxon>Basidiomycota</taxon>
        <taxon>Agaricomycotina</taxon>
        <taxon>Agaricomycetes</taxon>
        <taxon>Agaricomycetidae</taxon>
        <taxon>Agaricales</taxon>
        <taxon>Marasmiineae</taxon>
        <taxon>Mycenaceae</taxon>
        <taxon>Mycena</taxon>
    </lineage>
</organism>
<feature type="region of interest" description="Disordered" evidence="1">
    <location>
        <begin position="1"/>
        <end position="23"/>
    </location>
</feature>
<evidence type="ECO:0000313" key="2">
    <source>
        <dbReference type="EMBL" id="GAT61178.1"/>
    </source>
</evidence>
<name>A0ABQ0MD96_MYCCL</name>
<evidence type="ECO:0000313" key="3">
    <source>
        <dbReference type="Proteomes" id="UP000815677"/>
    </source>
</evidence>
<gene>
    <name evidence="2" type="ORF">MCHLO_17227</name>
</gene>
<evidence type="ECO:0000256" key="1">
    <source>
        <dbReference type="SAM" id="MobiDB-lite"/>
    </source>
</evidence>
<dbReference type="EMBL" id="DF849994">
    <property type="protein sequence ID" value="GAT61178.1"/>
    <property type="molecule type" value="Genomic_DNA"/>
</dbReference>
<reference evidence="2" key="1">
    <citation type="submission" date="2014-09" db="EMBL/GenBank/DDBJ databases">
        <title>Genome sequence of the luminous mushroom Mycena chlorophos for searching fungal bioluminescence genes.</title>
        <authorList>
            <person name="Tanaka Y."/>
            <person name="Kasuga D."/>
            <person name="Oba Y."/>
            <person name="Hase S."/>
            <person name="Sato K."/>
            <person name="Oba Y."/>
            <person name="Sakakibara Y."/>
        </authorList>
    </citation>
    <scope>NUCLEOTIDE SEQUENCE</scope>
</reference>
<keyword evidence="3" id="KW-1185">Reference proteome</keyword>
<feature type="compositionally biased region" description="Basic and acidic residues" evidence="1">
    <location>
        <begin position="1"/>
        <end position="11"/>
    </location>
</feature>